<keyword evidence="6" id="KW-0443">Lipid metabolism</keyword>
<evidence type="ECO:0000256" key="6">
    <source>
        <dbReference type="ARBA" id="ARBA00023098"/>
    </source>
</evidence>
<dbReference type="GO" id="GO:0016891">
    <property type="term" value="F:RNA endonuclease activity producing 5'-phosphomonoesters, hydrolytic mechanism"/>
    <property type="evidence" value="ECO:0007669"/>
    <property type="project" value="TreeGrafter"/>
</dbReference>
<dbReference type="InterPro" id="IPR051406">
    <property type="entry name" value="PLD_domain"/>
</dbReference>
<evidence type="ECO:0000313" key="9">
    <source>
        <dbReference type="EMBL" id="AOP34026.1"/>
    </source>
</evidence>
<keyword evidence="5" id="KW-0442">Lipid degradation</keyword>
<gene>
    <name evidence="9" type="ORF">A0128_09340</name>
</gene>
<dbReference type="SUPFAM" id="SSF56024">
    <property type="entry name" value="Phospholipase D/nuclease"/>
    <property type="match status" value="2"/>
</dbReference>
<evidence type="ECO:0000259" key="8">
    <source>
        <dbReference type="PROSITE" id="PS50035"/>
    </source>
</evidence>
<dbReference type="GO" id="GO:0006793">
    <property type="term" value="P:phosphorus metabolic process"/>
    <property type="evidence" value="ECO:0007669"/>
    <property type="project" value="UniProtKB-ARBA"/>
</dbReference>
<dbReference type="Proteomes" id="UP000094197">
    <property type="component" value="Chromosome 1"/>
</dbReference>
<dbReference type="InterPro" id="IPR001736">
    <property type="entry name" value="PLipase_D/transphosphatidylase"/>
</dbReference>
<dbReference type="GO" id="GO:0004630">
    <property type="term" value="F:phospholipase D activity"/>
    <property type="evidence" value="ECO:0007669"/>
    <property type="project" value="UniProtKB-EC"/>
</dbReference>
<evidence type="ECO:0000256" key="7">
    <source>
        <dbReference type="SAM" id="SignalP"/>
    </source>
</evidence>
<feature type="signal peptide" evidence="7">
    <location>
        <begin position="1"/>
        <end position="20"/>
    </location>
</feature>
<feature type="domain" description="PLD phosphodiesterase" evidence="8">
    <location>
        <begin position="121"/>
        <end position="148"/>
    </location>
</feature>
<organism evidence="9 10">
    <name type="scientific">Leptospira tipperaryensis</name>
    <dbReference type="NCBI Taxonomy" id="2564040"/>
    <lineage>
        <taxon>Bacteria</taxon>
        <taxon>Pseudomonadati</taxon>
        <taxon>Spirochaetota</taxon>
        <taxon>Spirochaetia</taxon>
        <taxon>Leptospirales</taxon>
        <taxon>Leptospiraceae</taxon>
        <taxon>Leptospira</taxon>
    </lineage>
</organism>
<evidence type="ECO:0000256" key="2">
    <source>
        <dbReference type="ARBA" id="ARBA00008664"/>
    </source>
</evidence>
<protein>
    <recommendedName>
        <fullName evidence="3">phospholipase D</fullName>
        <ecNumber evidence="3">3.1.4.4</ecNumber>
    </recommendedName>
</protein>
<name>A0A1D7UWP0_9LEPT</name>
<dbReference type="RefSeq" id="WP_069607257.1">
    <property type="nucleotide sequence ID" value="NZ_CP015217.1"/>
</dbReference>
<evidence type="ECO:0000313" key="10">
    <source>
        <dbReference type="Proteomes" id="UP000094197"/>
    </source>
</evidence>
<evidence type="ECO:0000256" key="4">
    <source>
        <dbReference type="ARBA" id="ARBA00022801"/>
    </source>
</evidence>
<comment type="similarity">
    <text evidence="2">Belongs to the phospholipase D family.</text>
</comment>
<keyword evidence="10" id="KW-1185">Reference proteome</keyword>
<dbReference type="CDD" id="cd09172">
    <property type="entry name" value="PLDc_Nuc_like_unchar1_1"/>
    <property type="match status" value="1"/>
</dbReference>
<dbReference type="PANTHER" id="PTHR43856">
    <property type="entry name" value="CARDIOLIPIN HYDROLASE"/>
    <property type="match status" value="1"/>
</dbReference>
<dbReference type="SMART" id="SM00155">
    <property type="entry name" value="PLDc"/>
    <property type="match status" value="2"/>
</dbReference>
<dbReference type="InterPro" id="IPR025202">
    <property type="entry name" value="PLD-like_dom"/>
</dbReference>
<reference evidence="9 10" key="1">
    <citation type="submission" date="2016-04" db="EMBL/GenBank/DDBJ databases">
        <title>Complete genome seqeunce of Leptospira alstonii serovar Room22.</title>
        <authorList>
            <person name="Nally J.E."/>
            <person name="Bayles D.O."/>
            <person name="Hurley D."/>
            <person name="Fanning S."/>
            <person name="McMahon B.J."/>
            <person name="Arent Z."/>
        </authorList>
    </citation>
    <scope>NUCLEOTIDE SEQUENCE [LARGE SCALE GENOMIC DNA]</scope>
    <source>
        <strain evidence="9 10">GWTS #1</strain>
    </source>
</reference>
<dbReference type="Gene3D" id="3.30.870.10">
    <property type="entry name" value="Endonuclease Chain A"/>
    <property type="match status" value="2"/>
</dbReference>
<keyword evidence="7" id="KW-0732">Signal</keyword>
<dbReference type="PANTHER" id="PTHR43856:SF1">
    <property type="entry name" value="MITOCHONDRIAL CARDIOLIPIN HYDROLASE"/>
    <property type="match status" value="1"/>
</dbReference>
<sequence length="592" mass="68010">MKKCFSLFVFLFLFSACVHKDENFLFWTDFARPRDLEAFFSFPGRYVPIGKKRNVRNRILSLIGEAQHSIDLWIYSFEDLEILEELIRAQKRGVKIQIVADPEKEYPDDLVRLGLFRKWERSGLQHSKILIVDRKNVFLGSGNFTWYGLENDLNGYVSFTLADDEILNFYSFLEEDPGITSLEIPPFLFYIAPEKGRPIQNLLLREVDQTQDSIRFLIFDHFDSVLSSRLALADRRGVSVKGIYDAPVDEEGKFLSNVLIQPDSQILGDGNDETISSDSIGKGGLLHHKTMILDEKTLLSGSFNFSVSARDNNREILFRTNDSYLLQEYKEEWNRVFEGAIPYLPVFPKKNDELSSVHFGFPEDSLPNGIEQTFCRERFENEESFYLESGPAFLKSILEYDFQPGESCKLVSDFTSVSSGFTGKKTNHPIKRPNFRSSARIFSKNGFLVKDGEQMEAKPTHFDLKPVFLFVPDLFSTSSGNLLLPDSLSTIGNPLRVLYYQKGSGPTSIPWNRIGAFLNVSSLSTEGMIFLEYNSEILGFCFHERTKKGTEYTELINEMLSFRVSELTTQKFSEEKTAIQRRKDFGSYCYQY</sequence>
<dbReference type="OrthoDB" id="368121at2"/>
<dbReference type="GO" id="GO:0016042">
    <property type="term" value="P:lipid catabolic process"/>
    <property type="evidence" value="ECO:0007669"/>
    <property type="project" value="UniProtKB-KW"/>
</dbReference>
<comment type="catalytic activity">
    <reaction evidence="1">
        <text>a 1,2-diacyl-sn-glycero-3-phosphocholine + H2O = a 1,2-diacyl-sn-glycero-3-phosphate + choline + H(+)</text>
        <dbReference type="Rhea" id="RHEA:14445"/>
        <dbReference type="ChEBI" id="CHEBI:15354"/>
        <dbReference type="ChEBI" id="CHEBI:15377"/>
        <dbReference type="ChEBI" id="CHEBI:15378"/>
        <dbReference type="ChEBI" id="CHEBI:57643"/>
        <dbReference type="ChEBI" id="CHEBI:58608"/>
        <dbReference type="EC" id="3.1.4.4"/>
    </reaction>
</comment>
<keyword evidence="4" id="KW-0378">Hydrolase</keyword>
<evidence type="ECO:0000256" key="3">
    <source>
        <dbReference type="ARBA" id="ARBA00012027"/>
    </source>
</evidence>
<dbReference type="EC" id="3.1.4.4" evidence="3"/>
<dbReference type="PROSITE" id="PS51257">
    <property type="entry name" value="PROKAR_LIPOPROTEIN"/>
    <property type="match status" value="1"/>
</dbReference>
<proteinExistence type="inferred from homology"/>
<dbReference type="AlphaFoldDB" id="A0A1D7UWP0"/>
<dbReference type="PROSITE" id="PS50035">
    <property type="entry name" value="PLD"/>
    <property type="match status" value="2"/>
</dbReference>
<feature type="chain" id="PRO_5009100363" description="phospholipase D" evidence="7">
    <location>
        <begin position="21"/>
        <end position="592"/>
    </location>
</feature>
<accession>A0A1D7UWP0</accession>
<dbReference type="Pfam" id="PF13091">
    <property type="entry name" value="PLDc_2"/>
    <property type="match status" value="2"/>
</dbReference>
<dbReference type="KEGG" id="laj:A0128_09340"/>
<feature type="domain" description="PLD phosphodiesterase" evidence="8">
    <location>
        <begin position="282"/>
        <end position="309"/>
    </location>
</feature>
<dbReference type="EMBL" id="CP015217">
    <property type="protein sequence ID" value="AOP34026.1"/>
    <property type="molecule type" value="Genomic_DNA"/>
</dbReference>
<evidence type="ECO:0000256" key="1">
    <source>
        <dbReference type="ARBA" id="ARBA00000798"/>
    </source>
</evidence>
<evidence type="ECO:0000256" key="5">
    <source>
        <dbReference type="ARBA" id="ARBA00022963"/>
    </source>
</evidence>